<evidence type="ECO:0000256" key="1">
    <source>
        <dbReference type="ARBA" id="ARBA00005755"/>
    </source>
</evidence>
<accession>A0AAE1H7Y6</accession>
<dbReference type="AlphaFoldDB" id="A0AAE1H7Y6"/>
<dbReference type="InterPro" id="IPR004868">
    <property type="entry name" value="DNA-dir_DNA_pol_B_mt/vir"/>
</dbReference>
<keyword evidence="3" id="KW-0808">Transferase</keyword>
<dbReference type="PANTHER" id="PTHR33568:SF3">
    <property type="entry name" value="DNA-DIRECTED DNA POLYMERASE"/>
    <property type="match status" value="1"/>
</dbReference>
<evidence type="ECO:0000256" key="8">
    <source>
        <dbReference type="ARBA" id="ARBA00049244"/>
    </source>
</evidence>
<keyword evidence="7" id="KW-0238">DNA-binding</keyword>
<dbReference type="Proteomes" id="UP001219518">
    <property type="component" value="Unassembled WGS sequence"/>
</dbReference>
<name>A0AAE1H7Y6_9NEOP</name>
<evidence type="ECO:0000256" key="2">
    <source>
        <dbReference type="ARBA" id="ARBA00012417"/>
    </source>
</evidence>
<keyword evidence="11" id="KW-1185">Reference proteome</keyword>
<dbReference type="GO" id="GO:0003887">
    <property type="term" value="F:DNA-directed DNA polymerase activity"/>
    <property type="evidence" value="ECO:0007669"/>
    <property type="project" value="UniProtKB-KW"/>
</dbReference>
<comment type="caution">
    <text evidence="10">The sequence shown here is derived from an EMBL/GenBank/DDBJ whole genome shotgun (WGS) entry which is preliminary data.</text>
</comment>
<dbReference type="SUPFAM" id="SSF56672">
    <property type="entry name" value="DNA/RNA polymerases"/>
    <property type="match status" value="1"/>
</dbReference>
<evidence type="ECO:0000256" key="4">
    <source>
        <dbReference type="ARBA" id="ARBA00022695"/>
    </source>
</evidence>
<dbReference type="InterPro" id="IPR043502">
    <property type="entry name" value="DNA/RNA_pol_sf"/>
</dbReference>
<keyword evidence="6" id="KW-0239">DNA-directed DNA polymerase</keyword>
<protein>
    <recommendedName>
        <fullName evidence="2">DNA-directed DNA polymerase</fullName>
        <ecNumber evidence="2">2.7.7.7</ecNumber>
    </recommendedName>
</protein>
<dbReference type="GO" id="GO:0006260">
    <property type="term" value="P:DNA replication"/>
    <property type="evidence" value="ECO:0007669"/>
    <property type="project" value="UniProtKB-KW"/>
</dbReference>
<dbReference type="Gene3D" id="3.40.960.10">
    <property type="entry name" value="VSR Endonuclease"/>
    <property type="match status" value="1"/>
</dbReference>
<sequence>MVARGLKPDITLQGAKIICLKLGNWKFIDSLMFLPMPLSAMPKSFGLTELKKGHWCFLANTPEFYTYEGPLLAKEYYCPSGMKSKAYQEFIEWYNNLTENNYVFNFRRELFDYCISDVTILQQACQSFRELFTEKAGFDPMFNCISLSSACMAAFRRNFLKKETIGIVPPGGYHGRGKQSHIALQWLDYESFKLGKVIKTIYTDREVSVLGRRVDGYVEVTNPDNTTTRLIYQFHGCYWHQCPKHFPADEKCGVNRFEQTQKITRLFRSHGYKVIEKWECDFKRDLESDPDLKNYFETHPTKRSPPLTLRDALAGGRTSAMKAYYKADLEKGEKIKMVDVVSEYPSVNLRGKYSYGHPHIFLEGDNTYVLPDVPEWNGVVKATLVPPRDLYLPVLPYKCGGKLHFPLCRSCAETESRVLCSHDDPEDRQLTGVWCAPEIKLAILEKSYELRQVHEVYQYQGEVSFNQETQQDGLLSGRWVLARKYDLAATRQIRTMSQNRFRSVRSRGDASETSDLTFWGVLS</sequence>
<reference evidence="10" key="2">
    <citation type="journal article" date="2023" name="BMC Genomics">
        <title>Pest status, molecular evolution, and epigenetic factors derived from the genome assembly of Frankliniella fusca, a thysanopteran phytovirus vector.</title>
        <authorList>
            <person name="Catto M.A."/>
            <person name="Labadie P.E."/>
            <person name="Jacobson A.L."/>
            <person name="Kennedy G.G."/>
            <person name="Srinivasan R."/>
            <person name="Hunt B.G."/>
        </authorList>
    </citation>
    <scope>NUCLEOTIDE SEQUENCE</scope>
    <source>
        <strain evidence="10">PL_HMW_Pooled</strain>
    </source>
</reference>
<dbReference type="GO" id="GO:0003677">
    <property type="term" value="F:DNA binding"/>
    <property type="evidence" value="ECO:0007669"/>
    <property type="project" value="UniProtKB-KW"/>
</dbReference>
<dbReference type="Pfam" id="PF03175">
    <property type="entry name" value="DNA_pol_B_2"/>
    <property type="match status" value="2"/>
</dbReference>
<proteinExistence type="inferred from homology"/>
<evidence type="ECO:0000259" key="9">
    <source>
        <dbReference type="Pfam" id="PF03175"/>
    </source>
</evidence>
<dbReference type="GO" id="GO:0000166">
    <property type="term" value="F:nucleotide binding"/>
    <property type="evidence" value="ECO:0007669"/>
    <property type="project" value="InterPro"/>
</dbReference>
<evidence type="ECO:0000256" key="5">
    <source>
        <dbReference type="ARBA" id="ARBA00022705"/>
    </source>
</evidence>
<feature type="domain" description="DNA-directed DNA polymerase family B mitochondria/virus" evidence="9">
    <location>
        <begin position="26"/>
        <end position="164"/>
    </location>
</feature>
<dbReference type="InterPro" id="IPR012337">
    <property type="entry name" value="RNaseH-like_sf"/>
</dbReference>
<organism evidence="10 11">
    <name type="scientific">Frankliniella fusca</name>
    <dbReference type="NCBI Taxonomy" id="407009"/>
    <lineage>
        <taxon>Eukaryota</taxon>
        <taxon>Metazoa</taxon>
        <taxon>Ecdysozoa</taxon>
        <taxon>Arthropoda</taxon>
        <taxon>Hexapoda</taxon>
        <taxon>Insecta</taxon>
        <taxon>Pterygota</taxon>
        <taxon>Neoptera</taxon>
        <taxon>Paraneoptera</taxon>
        <taxon>Thysanoptera</taxon>
        <taxon>Terebrantia</taxon>
        <taxon>Thripoidea</taxon>
        <taxon>Thripidae</taxon>
        <taxon>Frankliniella</taxon>
    </lineage>
</organism>
<dbReference type="PANTHER" id="PTHR33568">
    <property type="entry name" value="DNA POLYMERASE"/>
    <property type="match status" value="1"/>
</dbReference>
<dbReference type="SUPFAM" id="SSF53098">
    <property type="entry name" value="Ribonuclease H-like"/>
    <property type="match status" value="1"/>
</dbReference>
<comment type="catalytic activity">
    <reaction evidence="8">
        <text>DNA(n) + a 2'-deoxyribonucleoside 5'-triphosphate = DNA(n+1) + diphosphate</text>
        <dbReference type="Rhea" id="RHEA:22508"/>
        <dbReference type="Rhea" id="RHEA-COMP:17339"/>
        <dbReference type="Rhea" id="RHEA-COMP:17340"/>
        <dbReference type="ChEBI" id="CHEBI:33019"/>
        <dbReference type="ChEBI" id="CHEBI:61560"/>
        <dbReference type="ChEBI" id="CHEBI:173112"/>
        <dbReference type="EC" id="2.7.7.7"/>
    </reaction>
</comment>
<keyword evidence="5" id="KW-0235">DNA replication</keyword>
<keyword evidence="4" id="KW-0548">Nucleotidyltransferase</keyword>
<reference evidence="10" key="1">
    <citation type="submission" date="2021-07" db="EMBL/GenBank/DDBJ databases">
        <authorList>
            <person name="Catto M.A."/>
            <person name="Jacobson A."/>
            <person name="Kennedy G."/>
            <person name="Labadie P."/>
            <person name="Hunt B.G."/>
            <person name="Srinivasan R."/>
        </authorList>
    </citation>
    <scope>NUCLEOTIDE SEQUENCE</scope>
    <source>
        <strain evidence="10">PL_HMW_Pooled</strain>
        <tissue evidence="10">Head</tissue>
    </source>
</reference>
<dbReference type="EMBL" id="JAHWGI010000525">
    <property type="protein sequence ID" value="KAK3916406.1"/>
    <property type="molecule type" value="Genomic_DNA"/>
</dbReference>
<evidence type="ECO:0000313" key="10">
    <source>
        <dbReference type="EMBL" id="KAK3916406.1"/>
    </source>
</evidence>
<evidence type="ECO:0000256" key="3">
    <source>
        <dbReference type="ARBA" id="ARBA00022679"/>
    </source>
</evidence>
<dbReference type="EC" id="2.7.7.7" evidence="2"/>
<evidence type="ECO:0000313" key="11">
    <source>
        <dbReference type="Proteomes" id="UP001219518"/>
    </source>
</evidence>
<comment type="similarity">
    <text evidence="1">Belongs to the DNA polymerase type-B family.</text>
</comment>
<evidence type="ECO:0000256" key="7">
    <source>
        <dbReference type="ARBA" id="ARBA00023125"/>
    </source>
</evidence>
<evidence type="ECO:0000256" key="6">
    <source>
        <dbReference type="ARBA" id="ARBA00022932"/>
    </source>
</evidence>
<dbReference type="GO" id="GO:0042575">
    <property type="term" value="C:DNA polymerase complex"/>
    <property type="evidence" value="ECO:0007669"/>
    <property type="project" value="UniProtKB-ARBA"/>
</dbReference>
<gene>
    <name evidence="10" type="ORF">KUF71_006200</name>
</gene>
<feature type="domain" description="DNA-directed DNA polymerase family B mitochondria/virus" evidence="9">
    <location>
        <begin position="309"/>
        <end position="461"/>
    </location>
</feature>